<sequence length="25" mass="3002">NQNMPWNFTKEARQHETDELSVKAK</sequence>
<feature type="non-terminal residue" evidence="2">
    <location>
        <position position="1"/>
    </location>
</feature>
<dbReference type="AlphaFoldDB" id="A0A2K3KG32"/>
<reference evidence="2 3" key="2">
    <citation type="journal article" date="2017" name="Front. Plant Sci.">
        <title>Gene Classification and Mining of Molecular Markers Useful in Red Clover (Trifolium pratense) Breeding.</title>
        <authorList>
            <person name="Istvanek J."/>
            <person name="Dluhosova J."/>
            <person name="Dluhos P."/>
            <person name="Patkova L."/>
            <person name="Nedelnik J."/>
            <person name="Repkova J."/>
        </authorList>
    </citation>
    <scope>NUCLEOTIDE SEQUENCE [LARGE SCALE GENOMIC DNA]</scope>
    <source>
        <strain evidence="3">cv. Tatra</strain>
        <tissue evidence="2">Young leaves</tissue>
    </source>
</reference>
<reference evidence="2 3" key="1">
    <citation type="journal article" date="2014" name="Am. J. Bot.">
        <title>Genome assembly and annotation for red clover (Trifolium pratense; Fabaceae).</title>
        <authorList>
            <person name="Istvanek J."/>
            <person name="Jaros M."/>
            <person name="Krenek A."/>
            <person name="Repkova J."/>
        </authorList>
    </citation>
    <scope>NUCLEOTIDE SEQUENCE [LARGE SCALE GENOMIC DNA]</scope>
    <source>
        <strain evidence="3">cv. Tatra</strain>
        <tissue evidence="2">Young leaves</tissue>
    </source>
</reference>
<gene>
    <name evidence="2" type="ORF">L195_g054449</name>
</gene>
<dbReference type="Proteomes" id="UP000236291">
    <property type="component" value="Unassembled WGS sequence"/>
</dbReference>
<evidence type="ECO:0000313" key="2">
    <source>
        <dbReference type="EMBL" id="PNX65251.1"/>
    </source>
</evidence>
<organism evidence="2 3">
    <name type="scientific">Trifolium pratense</name>
    <name type="common">Red clover</name>
    <dbReference type="NCBI Taxonomy" id="57577"/>
    <lineage>
        <taxon>Eukaryota</taxon>
        <taxon>Viridiplantae</taxon>
        <taxon>Streptophyta</taxon>
        <taxon>Embryophyta</taxon>
        <taxon>Tracheophyta</taxon>
        <taxon>Spermatophyta</taxon>
        <taxon>Magnoliopsida</taxon>
        <taxon>eudicotyledons</taxon>
        <taxon>Gunneridae</taxon>
        <taxon>Pentapetalae</taxon>
        <taxon>rosids</taxon>
        <taxon>fabids</taxon>
        <taxon>Fabales</taxon>
        <taxon>Fabaceae</taxon>
        <taxon>Papilionoideae</taxon>
        <taxon>50 kb inversion clade</taxon>
        <taxon>NPAAA clade</taxon>
        <taxon>Hologalegina</taxon>
        <taxon>IRL clade</taxon>
        <taxon>Trifolieae</taxon>
        <taxon>Trifolium</taxon>
    </lineage>
</organism>
<accession>A0A2K3KG32</accession>
<dbReference type="EMBL" id="ASHM01095210">
    <property type="protein sequence ID" value="PNX65251.1"/>
    <property type="molecule type" value="Genomic_DNA"/>
</dbReference>
<protein>
    <submittedName>
        <fullName evidence="2">Uncharacterized protein</fullName>
    </submittedName>
</protein>
<name>A0A2K3KG32_TRIPR</name>
<evidence type="ECO:0000256" key="1">
    <source>
        <dbReference type="SAM" id="MobiDB-lite"/>
    </source>
</evidence>
<feature type="region of interest" description="Disordered" evidence="1">
    <location>
        <begin position="1"/>
        <end position="25"/>
    </location>
</feature>
<comment type="caution">
    <text evidence="2">The sequence shown here is derived from an EMBL/GenBank/DDBJ whole genome shotgun (WGS) entry which is preliminary data.</text>
</comment>
<feature type="compositionally biased region" description="Basic and acidic residues" evidence="1">
    <location>
        <begin position="10"/>
        <end position="25"/>
    </location>
</feature>
<evidence type="ECO:0000313" key="3">
    <source>
        <dbReference type="Proteomes" id="UP000236291"/>
    </source>
</evidence>
<proteinExistence type="predicted"/>